<evidence type="ECO:0000256" key="1">
    <source>
        <dbReference type="ARBA" id="ARBA00023242"/>
    </source>
</evidence>
<feature type="compositionally biased region" description="Low complexity" evidence="2">
    <location>
        <begin position="740"/>
        <end position="751"/>
    </location>
</feature>
<dbReference type="SMART" id="SM00066">
    <property type="entry name" value="GAL4"/>
    <property type="match status" value="1"/>
</dbReference>
<evidence type="ECO:0000259" key="3">
    <source>
        <dbReference type="PROSITE" id="PS50048"/>
    </source>
</evidence>
<dbReference type="EMBL" id="NPIC01000012">
    <property type="protein sequence ID" value="RDL31324.1"/>
    <property type="molecule type" value="Genomic_DNA"/>
</dbReference>
<proteinExistence type="predicted"/>
<name>A0A370TB95_9HELO</name>
<dbReference type="PROSITE" id="PS00463">
    <property type="entry name" value="ZN2_CY6_FUNGAL_1"/>
    <property type="match status" value="1"/>
</dbReference>
<evidence type="ECO:0008006" key="7">
    <source>
        <dbReference type="Google" id="ProtNLM"/>
    </source>
</evidence>
<feature type="domain" description="Zn(2)-C6 fungal-type" evidence="3">
    <location>
        <begin position="836"/>
        <end position="872"/>
    </location>
</feature>
<accession>A0A370TB95</accession>
<comment type="caution">
    <text evidence="5">The sequence shown here is derived from an EMBL/GenBank/DDBJ whole genome shotgun (WGS) entry which is preliminary data.</text>
</comment>
<dbReference type="SUPFAM" id="SSF57701">
    <property type="entry name" value="Zn2/Cys6 DNA-binding domain"/>
    <property type="match status" value="1"/>
</dbReference>
<dbReference type="GO" id="GO:0000981">
    <property type="term" value="F:DNA-binding transcription factor activity, RNA polymerase II-specific"/>
    <property type="evidence" value="ECO:0007669"/>
    <property type="project" value="InterPro"/>
</dbReference>
<dbReference type="Pfam" id="PF01388">
    <property type="entry name" value="ARID"/>
    <property type="match status" value="1"/>
</dbReference>
<protein>
    <recommendedName>
        <fullName evidence="7">Zn(2)-C6 fungal-type domain-containing protein</fullName>
    </recommendedName>
</protein>
<reference evidence="5 6" key="1">
    <citation type="journal article" date="2018" name="IMA Fungus">
        <title>IMA Genome-F 9: Draft genome sequence of Annulohypoxylon stygium, Aspergillus mulundensis, Berkeleyomyces basicola (syn. Thielaviopsis basicola), Ceratocystis smalleyi, two Cercospora beticola strains, Coleophoma cylindrospora, Fusarium fracticaudum, Phialophora cf. hyalina, and Morchella septimelata.</title>
        <authorList>
            <person name="Wingfield B.D."/>
            <person name="Bills G.F."/>
            <person name="Dong Y."/>
            <person name="Huang W."/>
            <person name="Nel W.J."/>
            <person name="Swalarsk-Parry B.S."/>
            <person name="Vaghefi N."/>
            <person name="Wilken P.M."/>
            <person name="An Z."/>
            <person name="de Beer Z.W."/>
            <person name="De Vos L."/>
            <person name="Chen L."/>
            <person name="Duong T.A."/>
            <person name="Gao Y."/>
            <person name="Hammerbacher A."/>
            <person name="Kikkert J.R."/>
            <person name="Li Y."/>
            <person name="Li H."/>
            <person name="Li K."/>
            <person name="Li Q."/>
            <person name="Liu X."/>
            <person name="Ma X."/>
            <person name="Naidoo K."/>
            <person name="Pethybridge S.J."/>
            <person name="Sun J."/>
            <person name="Steenkamp E.T."/>
            <person name="van der Nest M.A."/>
            <person name="van Wyk S."/>
            <person name="Wingfield M.J."/>
            <person name="Xiong C."/>
            <person name="Yue Q."/>
            <person name="Zhang X."/>
        </authorList>
    </citation>
    <scope>NUCLEOTIDE SEQUENCE [LARGE SCALE GENOMIC DNA]</scope>
    <source>
        <strain evidence="5 6">BP 5553</strain>
    </source>
</reference>
<dbReference type="PROSITE" id="PS50048">
    <property type="entry name" value="ZN2_CY6_FUNGAL_2"/>
    <property type="match status" value="1"/>
</dbReference>
<evidence type="ECO:0000313" key="5">
    <source>
        <dbReference type="EMBL" id="RDL31324.1"/>
    </source>
</evidence>
<dbReference type="InterPro" id="IPR001606">
    <property type="entry name" value="ARID_dom"/>
</dbReference>
<dbReference type="InterPro" id="IPR036431">
    <property type="entry name" value="ARID_dom_sf"/>
</dbReference>
<sequence>MHPTGKSGKVVEWIDGTTIHRSGDVQEDGVASGFAWTLYELDLKLLTKLFPILSNDFHRISRKDVKNFKKSLRDLFLESITLRRDESETLVEELRIILEKAKALVQNSPDDKGISGGETTDDDAHEERDKFRIFIHSLKIYTTCLMDLLPSMEDTLSLARQATDEDQPSLPLEFHVSGPARTYILNICDRFPKADSLLVERLGEANWQRHTALRGLPTQTDSSDVPVEEPAKSVFVPVSLFQDSGLGSSLPAQTSYTATSASHTSFVSSQADEEAGRLRVPPTPKAVFKGIPFSCETCGQTLSQIKNRIDWKYERLPLYTKRKLFADVARRHVFADLRPYLCTFSDCKNVLRTFPTRKMWETHEFEQHRFDTVLHCSLCRSSLTGSFSTEKEGNAHLKSAHGRALEKKAPGSPLGFKQIESIALAALPRENGSDSESGSSARSVTTGSNDYGSDDRQENGRYVTDSDTAELHANHALSSVGTLVPGIMGPPSTPGQQNTTLQPLITPVPQRPIGRVEAPPPGQPTHVPIRLLPCPKISTNNFQPAPPAWLAQGLADLQKEYPNDRFEGVMRYSAVYTATELSCATPPAGEPTSKGVKYIYLPRIRCHGCPGKPFTPGPETTVGNFEMHLKNRQHRGEVDGRVAGGSSAASGSRGAYLNQLAGFHNLHSTVLNRFPTADKRPLDLYKLRETVETMGGFEKVCEMKKWPQVGQILGKEDVPPKRHSKERLTTPQKPSDGLGSSSEASQSPEPQMRSSSVLESDNDLLDQGVQSLVEPTSSRRAEISRRSLRSTAKSPNLEWFRRKDPEDELGKMSQMGDMPSRLSEENAPPPKRVYQACVECRRQKVKCDMGRVDNPEDPPCVRCRRESKECYFIATRRLKRNST</sequence>
<dbReference type="PROSITE" id="PS51011">
    <property type="entry name" value="ARID"/>
    <property type="match status" value="1"/>
</dbReference>
<dbReference type="SMART" id="SM00501">
    <property type="entry name" value="BRIGHT"/>
    <property type="match status" value="1"/>
</dbReference>
<keyword evidence="1" id="KW-0539">Nucleus</keyword>
<dbReference type="SMART" id="SM01014">
    <property type="entry name" value="ARID"/>
    <property type="match status" value="1"/>
</dbReference>
<feature type="domain" description="ARID" evidence="4">
    <location>
        <begin position="650"/>
        <end position="737"/>
    </location>
</feature>
<feature type="region of interest" description="Disordered" evidence="2">
    <location>
        <begin position="388"/>
        <end position="412"/>
    </location>
</feature>
<organism evidence="5 6">
    <name type="scientific">Venustampulla echinocandica</name>
    <dbReference type="NCBI Taxonomy" id="2656787"/>
    <lineage>
        <taxon>Eukaryota</taxon>
        <taxon>Fungi</taxon>
        <taxon>Dikarya</taxon>
        <taxon>Ascomycota</taxon>
        <taxon>Pezizomycotina</taxon>
        <taxon>Leotiomycetes</taxon>
        <taxon>Helotiales</taxon>
        <taxon>Pleuroascaceae</taxon>
        <taxon>Venustampulla</taxon>
    </lineage>
</organism>
<feature type="compositionally biased region" description="Low complexity" evidence="2">
    <location>
        <begin position="434"/>
        <end position="443"/>
    </location>
</feature>
<dbReference type="GO" id="GO:0008270">
    <property type="term" value="F:zinc ion binding"/>
    <property type="evidence" value="ECO:0007669"/>
    <property type="project" value="InterPro"/>
</dbReference>
<dbReference type="CDD" id="cd00067">
    <property type="entry name" value="GAL4"/>
    <property type="match status" value="1"/>
</dbReference>
<dbReference type="AlphaFoldDB" id="A0A370TB95"/>
<dbReference type="GO" id="GO:0003677">
    <property type="term" value="F:DNA binding"/>
    <property type="evidence" value="ECO:0007669"/>
    <property type="project" value="InterPro"/>
</dbReference>
<feature type="region of interest" description="Disordered" evidence="2">
    <location>
        <begin position="429"/>
        <end position="461"/>
    </location>
</feature>
<evidence type="ECO:0000256" key="2">
    <source>
        <dbReference type="SAM" id="MobiDB-lite"/>
    </source>
</evidence>
<dbReference type="Gene3D" id="4.10.240.10">
    <property type="entry name" value="Zn(2)-C6 fungal-type DNA-binding domain"/>
    <property type="match status" value="1"/>
</dbReference>
<dbReference type="STRING" id="2656787.A0A370TB95"/>
<dbReference type="SUPFAM" id="SSF46774">
    <property type="entry name" value="ARID-like"/>
    <property type="match status" value="1"/>
</dbReference>
<dbReference type="Gene3D" id="1.10.150.60">
    <property type="entry name" value="ARID DNA-binding domain"/>
    <property type="match status" value="1"/>
</dbReference>
<gene>
    <name evidence="5" type="ORF">BP5553_09533</name>
</gene>
<dbReference type="Proteomes" id="UP000254866">
    <property type="component" value="Unassembled WGS sequence"/>
</dbReference>
<dbReference type="PANTHER" id="PTHR35391:SF5">
    <property type="entry name" value="DUF6590 DOMAIN-CONTAINING PROTEIN"/>
    <property type="match status" value="1"/>
</dbReference>
<dbReference type="InterPro" id="IPR001138">
    <property type="entry name" value="Zn2Cys6_DnaBD"/>
</dbReference>
<dbReference type="OrthoDB" id="5412071at2759"/>
<dbReference type="GeneID" id="43602382"/>
<dbReference type="InterPro" id="IPR036864">
    <property type="entry name" value="Zn2-C6_fun-type_DNA-bd_sf"/>
</dbReference>
<dbReference type="CDD" id="cd16100">
    <property type="entry name" value="ARID"/>
    <property type="match status" value="1"/>
</dbReference>
<evidence type="ECO:0000313" key="6">
    <source>
        <dbReference type="Proteomes" id="UP000254866"/>
    </source>
</evidence>
<dbReference type="Pfam" id="PF00172">
    <property type="entry name" value="Zn_clus"/>
    <property type="match status" value="1"/>
</dbReference>
<evidence type="ECO:0000259" key="4">
    <source>
        <dbReference type="PROSITE" id="PS51011"/>
    </source>
</evidence>
<feature type="region of interest" description="Disordered" evidence="2">
    <location>
        <begin position="711"/>
        <end position="829"/>
    </location>
</feature>
<dbReference type="PANTHER" id="PTHR35391">
    <property type="entry name" value="C2H2-TYPE DOMAIN-CONTAINING PROTEIN-RELATED"/>
    <property type="match status" value="1"/>
</dbReference>
<dbReference type="RefSeq" id="XP_031865455.1">
    <property type="nucleotide sequence ID" value="XM_032018156.1"/>
</dbReference>
<keyword evidence="6" id="KW-1185">Reference proteome</keyword>
<feature type="compositionally biased region" description="Basic and acidic residues" evidence="2">
    <location>
        <begin position="799"/>
        <end position="810"/>
    </location>
</feature>
<feature type="region of interest" description="Disordered" evidence="2">
    <location>
        <begin position="482"/>
        <end position="502"/>
    </location>
</feature>